<evidence type="ECO:0008006" key="9">
    <source>
        <dbReference type="Google" id="ProtNLM"/>
    </source>
</evidence>
<feature type="region of interest" description="Disordered" evidence="5">
    <location>
        <begin position="672"/>
        <end position="751"/>
    </location>
</feature>
<evidence type="ECO:0000313" key="7">
    <source>
        <dbReference type="EMBL" id="KAK9787505.1"/>
    </source>
</evidence>
<sequence length="818" mass="86160">MSSVACTSAVAGAQTRLTSSPAAFQYRGLQTSSQAGRATADQSISPDAQSSWGRNLKAAVLIAPAILAAFLGSWQVNRYGWKVDLLEQRAKALEEEPLRLANGVDTPAPYTQVLAQGEYAHERSLYIGPRPRSAMGTTVAGYSLVTPLLPDEWGRAALVMRGWVPAAWRTDPAMREGSEPQGQVCVEGVIRSNDNPSMFVPANDSAQKQFFWIEVPALAAACGLPEDTPMIEVIDKGSKGAGDRGTSPSQMDVLAMRTQGRTRAGVPVEPLPITRCQGDLLRQGVTPTDHRNYALTWFTLSGFTSFMALRILRGRLQDQIVTSVLVISANPRFFRESGGVDQPQSTSPSQTRPLARAADRHMQRERHKNMLLATFLLVQLAVASAATPNILINLPHKSAPIPAPDFAPAPAPAAHTPAPALASLIPRKQAPADAPALPIAANGPAMGPTSHRTMAPVPAPMPAPTPAPTVAPKMAPAPAPTVEAPVSAPAVPQAAQTAVQATLQLTGNGVWPFDQDKAAMLVRALAKTLTSVNPSSINVLNVAGSSNSRRLQQSNSAVVIVEMAGASHMSASDIIAQLQTVISNGSLLQALQAQGLNLSQVQIVVADPASASSDTINCPNGAVSSICIDGGSSGISMAAIIGIAIGGGVAVVFVVALTALLAYWCCLGRRQRSTPSPTSTVGAKDIPMAHKEISGPGTTSTSWFRRARRGQTTSDEEQQSSATFPSVDSSVFPDASGLQRDQHKGIQLTRKDSGDMLEDAFQLVFGNKGMQSPFDSDSCSESEKLRRDSSGHASQEDLTKREQSMESSSSLPSALSLK</sequence>
<evidence type="ECO:0000256" key="3">
    <source>
        <dbReference type="ARBA" id="ARBA00022989"/>
    </source>
</evidence>
<dbReference type="GO" id="GO:0016020">
    <property type="term" value="C:membrane"/>
    <property type="evidence" value="ECO:0007669"/>
    <property type="project" value="UniProtKB-SubCell"/>
</dbReference>
<dbReference type="PROSITE" id="PS50895">
    <property type="entry name" value="SURF1"/>
    <property type="match status" value="1"/>
</dbReference>
<dbReference type="AlphaFoldDB" id="A0AAW1NP84"/>
<feature type="compositionally biased region" description="Basic and acidic residues" evidence="5">
    <location>
        <begin position="781"/>
        <end position="804"/>
    </location>
</feature>
<evidence type="ECO:0000313" key="8">
    <source>
        <dbReference type="Proteomes" id="UP001465755"/>
    </source>
</evidence>
<reference evidence="7 8" key="1">
    <citation type="journal article" date="2024" name="Nat. Commun.">
        <title>Phylogenomics reveals the evolutionary origins of lichenization in chlorophyte algae.</title>
        <authorList>
            <person name="Puginier C."/>
            <person name="Libourel C."/>
            <person name="Otte J."/>
            <person name="Skaloud P."/>
            <person name="Haon M."/>
            <person name="Grisel S."/>
            <person name="Petersen M."/>
            <person name="Berrin J.G."/>
            <person name="Delaux P.M."/>
            <person name="Dal Grande F."/>
            <person name="Keller J."/>
        </authorList>
    </citation>
    <scope>NUCLEOTIDE SEQUENCE [LARGE SCALE GENOMIC DNA]</scope>
    <source>
        <strain evidence="7 8">SAG 2036</strain>
    </source>
</reference>
<feature type="region of interest" description="Disordered" evidence="5">
    <location>
        <begin position="435"/>
        <end position="465"/>
    </location>
</feature>
<protein>
    <recommendedName>
        <fullName evidence="9">SURF1-like protein</fullName>
    </recommendedName>
</protein>
<comment type="subcellular location">
    <subcellularLocation>
        <location evidence="1">Membrane</location>
    </subcellularLocation>
</comment>
<evidence type="ECO:0000256" key="1">
    <source>
        <dbReference type="ARBA" id="ARBA00004370"/>
    </source>
</evidence>
<keyword evidence="3 6" id="KW-1133">Transmembrane helix</keyword>
<dbReference type="Pfam" id="PF02104">
    <property type="entry name" value="SURF1"/>
    <property type="match status" value="1"/>
</dbReference>
<keyword evidence="8" id="KW-1185">Reference proteome</keyword>
<feature type="compositionally biased region" description="Low complexity" evidence="5">
    <location>
        <begin position="805"/>
        <end position="818"/>
    </location>
</feature>
<feature type="compositionally biased region" description="Polar residues" evidence="5">
    <location>
        <begin position="719"/>
        <end position="729"/>
    </location>
</feature>
<dbReference type="CDD" id="cd06662">
    <property type="entry name" value="SURF1"/>
    <property type="match status" value="1"/>
</dbReference>
<evidence type="ECO:0000256" key="2">
    <source>
        <dbReference type="ARBA" id="ARBA00022692"/>
    </source>
</evidence>
<feature type="compositionally biased region" description="Polar residues" evidence="5">
    <location>
        <begin position="769"/>
        <end position="779"/>
    </location>
</feature>
<proteinExistence type="predicted"/>
<organism evidence="7 8">
    <name type="scientific">Symbiochloris irregularis</name>
    <dbReference type="NCBI Taxonomy" id="706552"/>
    <lineage>
        <taxon>Eukaryota</taxon>
        <taxon>Viridiplantae</taxon>
        <taxon>Chlorophyta</taxon>
        <taxon>core chlorophytes</taxon>
        <taxon>Trebouxiophyceae</taxon>
        <taxon>Trebouxiales</taxon>
        <taxon>Trebouxiaceae</taxon>
        <taxon>Symbiochloris</taxon>
    </lineage>
</organism>
<feature type="compositionally biased region" description="Polar residues" evidence="5">
    <location>
        <begin position="342"/>
        <end position="352"/>
    </location>
</feature>
<evidence type="ECO:0000256" key="5">
    <source>
        <dbReference type="SAM" id="MobiDB-lite"/>
    </source>
</evidence>
<gene>
    <name evidence="7" type="ORF">WJX73_010878</name>
</gene>
<feature type="region of interest" description="Disordered" evidence="5">
    <location>
        <begin position="336"/>
        <end position="363"/>
    </location>
</feature>
<dbReference type="EMBL" id="JALJOQ010000247">
    <property type="protein sequence ID" value="KAK9787505.1"/>
    <property type="molecule type" value="Genomic_DNA"/>
</dbReference>
<name>A0AAW1NP84_9CHLO</name>
<dbReference type="InterPro" id="IPR045214">
    <property type="entry name" value="Surf1/Surf4"/>
</dbReference>
<keyword evidence="4 6" id="KW-0472">Membrane</keyword>
<dbReference type="PANTHER" id="PTHR23427:SF2">
    <property type="entry name" value="SURFEIT LOCUS PROTEIN 1"/>
    <property type="match status" value="1"/>
</dbReference>
<dbReference type="PANTHER" id="PTHR23427">
    <property type="entry name" value="SURFEIT LOCUS PROTEIN"/>
    <property type="match status" value="1"/>
</dbReference>
<dbReference type="Proteomes" id="UP001465755">
    <property type="component" value="Unassembled WGS sequence"/>
</dbReference>
<keyword evidence="2 6" id="KW-0812">Transmembrane</keyword>
<feature type="compositionally biased region" description="Basic and acidic residues" evidence="5">
    <location>
        <begin position="740"/>
        <end position="751"/>
    </location>
</feature>
<accession>A0AAW1NP84</accession>
<dbReference type="InterPro" id="IPR002994">
    <property type="entry name" value="Surf1/Shy1"/>
</dbReference>
<feature type="region of interest" description="Disordered" evidence="5">
    <location>
        <begin position="768"/>
        <end position="818"/>
    </location>
</feature>
<evidence type="ECO:0000256" key="4">
    <source>
        <dbReference type="ARBA" id="ARBA00023136"/>
    </source>
</evidence>
<evidence type="ECO:0000256" key="6">
    <source>
        <dbReference type="SAM" id="Phobius"/>
    </source>
</evidence>
<comment type="caution">
    <text evidence="7">The sequence shown here is derived from an EMBL/GenBank/DDBJ whole genome shotgun (WGS) entry which is preliminary data.</text>
</comment>
<feature type="transmembrane region" description="Helical" evidence="6">
    <location>
        <begin position="637"/>
        <end position="664"/>
    </location>
</feature>